<accession>A0A183MRK0</accession>
<dbReference type="EMBL" id="UZAI01017721">
    <property type="protein sequence ID" value="VDP28733.1"/>
    <property type="molecule type" value="Genomic_DNA"/>
</dbReference>
<name>A0A183MRK0_9TREM</name>
<keyword evidence="2" id="KW-0472">Membrane</keyword>
<protein>
    <submittedName>
        <fullName evidence="3">Uncharacterized protein</fullName>
    </submittedName>
</protein>
<keyword evidence="2" id="KW-0812">Transmembrane</keyword>
<reference evidence="3 4" key="1">
    <citation type="submission" date="2018-11" db="EMBL/GenBank/DDBJ databases">
        <authorList>
            <consortium name="Pathogen Informatics"/>
        </authorList>
    </citation>
    <scope>NUCLEOTIDE SEQUENCE [LARGE SCALE GENOMIC DNA]</scope>
    <source>
        <strain evidence="3 4">Zambia</strain>
    </source>
</reference>
<evidence type="ECO:0000313" key="4">
    <source>
        <dbReference type="Proteomes" id="UP000277204"/>
    </source>
</evidence>
<evidence type="ECO:0000313" key="3">
    <source>
        <dbReference type="EMBL" id="VDP28733.1"/>
    </source>
</evidence>
<keyword evidence="2" id="KW-1133">Transmembrane helix</keyword>
<feature type="compositionally biased region" description="Low complexity" evidence="1">
    <location>
        <begin position="114"/>
        <end position="142"/>
    </location>
</feature>
<sequence length="490" mass="55242">MASELKEPQRYSPFEPGISMTIRFNPLITQSGDMDLLIIQPGHAEWIRIFLTEDHRLGIVLPGVSKTLYTRTSLTSRAMNDPYTNLLNLELTEYLNLTKVLPVWNNLKKQISTVTSSTSSPSSSSSSSSSPSSSSSSSSTTPINSDTIKKKFFDSKQAEIEVVVTLYFGKIDTEQLTVLFDQHIVQTWTIPKQPDNKTIRQIYIGPQFMPAYPITIQYLIIGKHLVDFATELVSKDNPYGSQVGICGGQLYPRFTERRGLAGLLTSKLQGLELTAPPSGRQLIFTPFNELMSKQIIPGVSYDEQLVLENIRTGDGKIRKKNDCTENAENTAWFDQYPDSYWEIGNIGTIIEQQNTPFEFTIGFRAQLANTAINGEHLTLSNLDEIDEDVYSLLVTFNFGPDDGNIYVILSNNQIFIYADKKNLLWSSPLITITDTTWHRLKLIFHSPNSIKEQNGPDVEHGLQVLVFFYFFFVIVVVVIVIIIIFIIIHS</sequence>
<dbReference type="AlphaFoldDB" id="A0A183MRK0"/>
<dbReference type="Proteomes" id="UP000277204">
    <property type="component" value="Unassembled WGS sequence"/>
</dbReference>
<organism evidence="3 4">
    <name type="scientific">Schistosoma margrebowiei</name>
    <dbReference type="NCBI Taxonomy" id="48269"/>
    <lineage>
        <taxon>Eukaryota</taxon>
        <taxon>Metazoa</taxon>
        <taxon>Spiralia</taxon>
        <taxon>Lophotrochozoa</taxon>
        <taxon>Platyhelminthes</taxon>
        <taxon>Trematoda</taxon>
        <taxon>Digenea</taxon>
        <taxon>Strigeidida</taxon>
        <taxon>Schistosomatoidea</taxon>
        <taxon>Schistosomatidae</taxon>
        <taxon>Schistosoma</taxon>
    </lineage>
</organism>
<evidence type="ECO:0000256" key="1">
    <source>
        <dbReference type="SAM" id="MobiDB-lite"/>
    </source>
</evidence>
<feature type="region of interest" description="Disordered" evidence="1">
    <location>
        <begin position="114"/>
        <end position="143"/>
    </location>
</feature>
<keyword evidence="4" id="KW-1185">Reference proteome</keyword>
<proteinExistence type="predicted"/>
<feature type="transmembrane region" description="Helical" evidence="2">
    <location>
        <begin position="466"/>
        <end position="488"/>
    </location>
</feature>
<gene>
    <name evidence="3" type="ORF">SMRZ_LOCUS18675</name>
</gene>
<evidence type="ECO:0000256" key="2">
    <source>
        <dbReference type="SAM" id="Phobius"/>
    </source>
</evidence>
<dbReference type="STRING" id="48269.A0A183MRK0"/>